<dbReference type="InterPro" id="IPR000709">
    <property type="entry name" value="Leu_Ile_Val-bd"/>
</dbReference>
<dbReference type="Pfam" id="PF13458">
    <property type="entry name" value="Peripla_BP_6"/>
    <property type="match status" value="1"/>
</dbReference>
<dbReference type="PRINTS" id="PR00337">
    <property type="entry name" value="LEUILEVALBP"/>
</dbReference>
<dbReference type="SUPFAM" id="SSF53822">
    <property type="entry name" value="Periplasmic binding protein-like I"/>
    <property type="match status" value="1"/>
</dbReference>
<accession>A0A9C7CZD7</accession>
<dbReference type="Proteomes" id="UP001211097">
    <property type="component" value="Chromosome"/>
</dbReference>
<keyword evidence="4" id="KW-0029">Amino-acid transport</keyword>
<dbReference type="GO" id="GO:0006865">
    <property type="term" value="P:amino acid transport"/>
    <property type="evidence" value="ECO:0007669"/>
    <property type="project" value="UniProtKB-KW"/>
</dbReference>
<dbReference type="Gene3D" id="3.40.50.2300">
    <property type="match status" value="2"/>
</dbReference>
<feature type="domain" description="Leucine-binding protein" evidence="6">
    <location>
        <begin position="25"/>
        <end position="366"/>
    </location>
</feature>
<evidence type="ECO:0000256" key="5">
    <source>
        <dbReference type="SAM" id="SignalP"/>
    </source>
</evidence>
<dbReference type="PANTHER" id="PTHR30483:SF6">
    <property type="entry name" value="PERIPLASMIC BINDING PROTEIN OF ABC TRANSPORTER FOR NATURAL AMINO ACIDS"/>
    <property type="match status" value="1"/>
</dbReference>
<dbReference type="InterPro" id="IPR051010">
    <property type="entry name" value="BCAA_transport"/>
</dbReference>
<gene>
    <name evidence="7" type="ORF">PKF023_03950</name>
</gene>
<evidence type="ECO:0000256" key="2">
    <source>
        <dbReference type="ARBA" id="ARBA00022448"/>
    </source>
</evidence>
<name>A0A9C7CZD7_9BURK</name>
<dbReference type="KEGG" id="pyt:PKF023_03950"/>
<keyword evidence="2" id="KW-0813">Transport</keyword>
<dbReference type="EMBL" id="AP026973">
    <property type="protein sequence ID" value="BDT76592.1"/>
    <property type="molecule type" value="Genomic_DNA"/>
</dbReference>
<dbReference type="InterPro" id="IPR028082">
    <property type="entry name" value="Peripla_BP_I"/>
</dbReference>
<evidence type="ECO:0000256" key="4">
    <source>
        <dbReference type="ARBA" id="ARBA00022970"/>
    </source>
</evidence>
<protein>
    <submittedName>
        <fullName evidence="7">ABC transporter substrate-binding protein</fullName>
    </submittedName>
</protein>
<sequence length="394" mass="41883">MNIRRHIFAVAATAMLSTGAYAADIKLGVSGPFTGGSASMGVSMRDGVRLAAKEINAAGGINGNKIVLVERDDEAKNERGVQIAQELINNEKVVATLGYINTGVALASQRFYQDAKIPVMNNVATGSILTKQFPNAPENYVFRNAAPDNIQAPLIAKEAVEKRGLKKVAILADSTNYGQLGREDLEKALKGYGVTPVAVEKFNIGDVDMTSQLLKAKNAGAEVILTYAIGPELAQIANGMAKLGWKKPMIGSWTLSMASFIDTAGKNGNGATMPQTYIQTPSTTAKRKAFQAAYLAEFKPKNNNIASPVSAAQGYDSVYLLAAAIKQANSTEGPKIVAALQDLKTPVDGVVITYNKPFSATDHDAIKMKDVVMGVVENGRVEFLNAEDATPKKK</sequence>
<evidence type="ECO:0000256" key="3">
    <source>
        <dbReference type="ARBA" id="ARBA00022729"/>
    </source>
</evidence>
<feature type="signal peptide" evidence="5">
    <location>
        <begin position="1"/>
        <end position="22"/>
    </location>
</feature>
<proteinExistence type="inferred from homology"/>
<evidence type="ECO:0000259" key="6">
    <source>
        <dbReference type="Pfam" id="PF13458"/>
    </source>
</evidence>
<reference evidence="7" key="1">
    <citation type="submission" date="2022-11" db="EMBL/GenBank/DDBJ databases">
        <title>Complete Genome Sequences of three Polynucleobacter sp. Subcluster PnecC Strains KF022, KF023, and KF032 Isolated from a Shallow Eutrophic Lake in Japan.</title>
        <authorList>
            <person name="Ogata Y."/>
            <person name="Watanabe K."/>
            <person name="Takemine S."/>
            <person name="Shindo C."/>
            <person name="Kurokawa R."/>
            <person name="Suda W."/>
        </authorList>
    </citation>
    <scope>NUCLEOTIDE SEQUENCE</scope>
    <source>
        <strain evidence="7">KF023</strain>
    </source>
</reference>
<feature type="chain" id="PRO_5038538039" evidence="5">
    <location>
        <begin position="23"/>
        <end position="394"/>
    </location>
</feature>
<evidence type="ECO:0000313" key="7">
    <source>
        <dbReference type="EMBL" id="BDT76592.1"/>
    </source>
</evidence>
<keyword evidence="3 5" id="KW-0732">Signal</keyword>
<organism evidence="7">
    <name type="scientific">Polynucleobacter yangtzensis</name>
    <dbReference type="NCBI Taxonomy" id="1743159"/>
    <lineage>
        <taxon>Bacteria</taxon>
        <taxon>Pseudomonadati</taxon>
        <taxon>Pseudomonadota</taxon>
        <taxon>Betaproteobacteria</taxon>
        <taxon>Burkholderiales</taxon>
        <taxon>Burkholderiaceae</taxon>
        <taxon>Polynucleobacter</taxon>
    </lineage>
</organism>
<dbReference type="RefSeq" id="WP_281742984.1">
    <property type="nucleotide sequence ID" value="NZ_AP026973.1"/>
</dbReference>
<dbReference type="AlphaFoldDB" id="A0A9C7CZD7"/>
<comment type="similarity">
    <text evidence="1">Belongs to the leucine-binding protein family.</text>
</comment>
<dbReference type="PANTHER" id="PTHR30483">
    <property type="entry name" value="LEUCINE-SPECIFIC-BINDING PROTEIN"/>
    <property type="match status" value="1"/>
</dbReference>
<dbReference type="CDD" id="cd06335">
    <property type="entry name" value="PBP1_ABC_ligand_binding-like"/>
    <property type="match status" value="1"/>
</dbReference>
<dbReference type="InterPro" id="IPR028081">
    <property type="entry name" value="Leu-bd"/>
</dbReference>
<evidence type="ECO:0000256" key="1">
    <source>
        <dbReference type="ARBA" id="ARBA00010062"/>
    </source>
</evidence>